<evidence type="ECO:0000256" key="3">
    <source>
        <dbReference type="ARBA" id="ARBA00023125"/>
    </source>
</evidence>
<dbReference type="RefSeq" id="XP_022090493.1">
    <property type="nucleotide sequence ID" value="XM_022234801.1"/>
</dbReference>
<dbReference type="AlphaFoldDB" id="A0A8B7YB96"/>
<keyword evidence="2" id="KW-0805">Transcription regulation</keyword>
<dbReference type="Proteomes" id="UP000694845">
    <property type="component" value="Unplaced"/>
</dbReference>
<gene>
    <name evidence="10" type="primary">LOC110979201</name>
</gene>
<feature type="region of interest" description="Disordered" evidence="6">
    <location>
        <begin position="332"/>
        <end position="367"/>
    </location>
</feature>
<comment type="subcellular location">
    <subcellularLocation>
        <location evidence="1">Nucleus</location>
    </subcellularLocation>
</comment>
<dbReference type="CDD" id="cd11459">
    <property type="entry name" value="bHLH-O_HES1_4"/>
    <property type="match status" value="1"/>
</dbReference>
<dbReference type="GO" id="GO:0003677">
    <property type="term" value="F:DNA binding"/>
    <property type="evidence" value="ECO:0007669"/>
    <property type="project" value="UniProtKB-KW"/>
</dbReference>
<dbReference type="GO" id="GO:0006355">
    <property type="term" value="P:regulation of DNA-templated transcription"/>
    <property type="evidence" value="ECO:0007669"/>
    <property type="project" value="InterPro"/>
</dbReference>
<keyword evidence="5" id="KW-0539">Nucleus</keyword>
<evidence type="ECO:0000259" key="7">
    <source>
        <dbReference type="PROSITE" id="PS50888"/>
    </source>
</evidence>
<protein>
    <submittedName>
        <fullName evidence="10">Transcription factor HES-4-B-like</fullName>
    </submittedName>
</protein>
<evidence type="ECO:0000256" key="1">
    <source>
        <dbReference type="ARBA" id="ARBA00004123"/>
    </source>
</evidence>
<feature type="domain" description="BHLH" evidence="7">
    <location>
        <begin position="11"/>
        <end position="68"/>
    </location>
</feature>
<evidence type="ECO:0000313" key="9">
    <source>
        <dbReference type="Proteomes" id="UP000694845"/>
    </source>
</evidence>
<dbReference type="PANTHER" id="PTHR10985">
    <property type="entry name" value="BASIC HELIX-LOOP-HELIX TRANSCRIPTION FACTOR, HES-RELATED"/>
    <property type="match status" value="1"/>
</dbReference>
<evidence type="ECO:0000256" key="6">
    <source>
        <dbReference type="SAM" id="MobiDB-lite"/>
    </source>
</evidence>
<feature type="compositionally biased region" description="Polar residues" evidence="6">
    <location>
        <begin position="332"/>
        <end position="344"/>
    </location>
</feature>
<feature type="domain" description="Orange" evidence="8">
    <location>
        <begin position="87"/>
        <end position="120"/>
    </location>
</feature>
<evidence type="ECO:0000313" key="10">
    <source>
        <dbReference type="RefSeq" id="XP_022090493.1"/>
    </source>
</evidence>
<dbReference type="InterPro" id="IPR011598">
    <property type="entry name" value="bHLH_dom"/>
</dbReference>
<dbReference type="KEGG" id="aplc:110979201"/>
<dbReference type="Pfam" id="PF07527">
    <property type="entry name" value="Hairy_orange"/>
    <property type="match status" value="1"/>
</dbReference>
<dbReference type="FunFam" id="4.10.280.10:FF:000009">
    <property type="entry name" value="Transcription factor HES-1"/>
    <property type="match status" value="1"/>
</dbReference>
<proteinExistence type="predicted"/>
<feature type="compositionally biased region" description="Low complexity" evidence="6">
    <location>
        <begin position="345"/>
        <end position="366"/>
    </location>
</feature>
<feature type="region of interest" description="Disordered" evidence="6">
    <location>
        <begin position="1"/>
        <end position="20"/>
    </location>
</feature>
<dbReference type="SMART" id="SM00353">
    <property type="entry name" value="HLH"/>
    <property type="match status" value="1"/>
</dbReference>
<keyword evidence="9" id="KW-1185">Reference proteome</keyword>
<dbReference type="PROSITE" id="PS51054">
    <property type="entry name" value="ORANGE"/>
    <property type="match status" value="1"/>
</dbReference>
<evidence type="ECO:0000256" key="4">
    <source>
        <dbReference type="ARBA" id="ARBA00023163"/>
    </source>
</evidence>
<accession>A0A8B7YB96</accession>
<dbReference type="SUPFAM" id="SSF158457">
    <property type="entry name" value="Orange domain-like"/>
    <property type="match status" value="1"/>
</dbReference>
<dbReference type="GO" id="GO:0005634">
    <property type="term" value="C:nucleus"/>
    <property type="evidence" value="ECO:0007669"/>
    <property type="project" value="UniProtKB-SubCell"/>
</dbReference>
<dbReference type="InterPro" id="IPR003650">
    <property type="entry name" value="Orange_dom"/>
</dbReference>
<keyword evidence="4" id="KW-0804">Transcription</keyword>
<dbReference type="OrthoDB" id="6085656at2759"/>
<organism evidence="9 10">
    <name type="scientific">Acanthaster planci</name>
    <name type="common">Crown-of-thorns starfish</name>
    <dbReference type="NCBI Taxonomy" id="133434"/>
    <lineage>
        <taxon>Eukaryota</taxon>
        <taxon>Metazoa</taxon>
        <taxon>Echinodermata</taxon>
        <taxon>Eleutherozoa</taxon>
        <taxon>Asterozoa</taxon>
        <taxon>Asteroidea</taxon>
        <taxon>Valvatacea</taxon>
        <taxon>Valvatida</taxon>
        <taxon>Acanthasteridae</taxon>
        <taxon>Acanthaster</taxon>
    </lineage>
</organism>
<dbReference type="Gene3D" id="6.10.250.980">
    <property type="match status" value="1"/>
</dbReference>
<dbReference type="GeneID" id="110979201"/>
<feature type="compositionally biased region" description="Polar residues" evidence="6">
    <location>
        <begin position="140"/>
        <end position="161"/>
    </location>
</feature>
<dbReference type="PROSITE" id="PS50888">
    <property type="entry name" value="BHLH"/>
    <property type="match status" value="1"/>
</dbReference>
<feature type="compositionally biased region" description="Basic and acidic residues" evidence="6">
    <location>
        <begin position="1"/>
        <end position="11"/>
    </location>
</feature>
<keyword evidence="3" id="KW-0238">DNA-binding</keyword>
<dbReference type="InterPro" id="IPR036638">
    <property type="entry name" value="HLH_DNA-bd_sf"/>
</dbReference>
<reference evidence="10" key="1">
    <citation type="submission" date="2025-08" db="UniProtKB">
        <authorList>
            <consortium name="RefSeq"/>
        </authorList>
    </citation>
    <scope>IDENTIFICATION</scope>
</reference>
<evidence type="ECO:0000256" key="2">
    <source>
        <dbReference type="ARBA" id="ARBA00023015"/>
    </source>
</evidence>
<dbReference type="GO" id="GO:0046983">
    <property type="term" value="F:protein dimerization activity"/>
    <property type="evidence" value="ECO:0007669"/>
    <property type="project" value="InterPro"/>
</dbReference>
<dbReference type="SMART" id="SM00511">
    <property type="entry name" value="ORANGE"/>
    <property type="match status" value="1"/>
</dbReference>
<dbReference type="OMA" id="GFAECMG"/>
<evidence type="ECO:0000259" key="8">
    <source>
        <dbReference type="PROSITE" id="PS51054"/>
    </source>
</evidence>
<name>A0A8B7YB96_ACAPL</name>
<dbReference type="InterPro" id="IPR050370">
    <property type="entry name" value="HES_HEY"/>
</dbReference>
<dbReference type="Gene3D" id="4.10.280.10">
    <property type="entry name" value="Helix-loop-helix DNA-binding domain"/>
    <property type="match status" value="1"/>
</dbReference>
<feature type="region of interest" description="Disordered" evidence="6">
    <location>
        <begin position="213"/>
        <end position="258"/>
    </location>
</feature>
<evidence type="ECO:0000256" key="5">
    <source>
        <dbReference type="ARBA" id="ARBA00023242"/>
    </source>
</evidence>
<dbReference type="Pfam" id="PF00010">
    <property type="entry name" value="HLH"/>
    <property type="match status" value="1"/>
</dbReference>
<sequence>MMTSADMEKQTMKASKPAMEKRRRARINESLQQLKALVLDGINKNNSRHSKLEKADILEMTVRYLRNVQREQVKASFETDPSVMTQYRTGFAECMGEVSRYLGSAMEENPEVRARLIGHLAGLCTSTNQQRQPARYAGVSNGQMQSPGTGQVQPSSPTSNRGLVVVNAASSTAPISAAVRHHQTPPLQVCFPTPPLSSGGPVSHQATFMTSPAVEGTRTGGGSQVRGPHAPQLQSQRPSPVKGAGGDSSSASKPELSGSEVKLPVMAAQNLPRESAPQAVQPAANMITLILPSQSLPGGQVPTHLIPVYAQEPGKDATPSLGFSFASSNTVAATTSPRGTDSGDTSPRASTASTPTPKASLTAPSTVATGQPAVWTAIPPPAAQLVSPHAGAVAPTALAPPFTFSLPFNAKVSPPGMATQAKHPTEQMRHPIRFPGVFAVSTEASGDTDPVWRPW</sequence>
<dbReference type="SUPFAM" id="SSF47459">
    <property type="entry name" value="HLH, helix-loop-helix DNA-binding domain"/>
    <property type="match status" value="1"/>
</dbReference>
<feature type="region of interest" description="Disordered" evidence="6">
    <location>
        <begin position="138"/>
        <end position="161"/>
    </location>
</feature>